<gene>
    <name evidence="5" type="ORF">ABII15_25645</name>
</gene>
<sequence length="278" mass="29666">MTTPQLAREIAEFYSDGYDEQSRLAGSACGVLELVRTQELLRRHLPPAPASVLDVGGGPGVHARWLAEDGYRVHLVDPVERHVAQAREASAAYTVEVGDARALTAADSSYDVVLLLGPLYHLPELSDRERALAQALRVVKPGGPVVAAGIQRFAPVFDHMGHGRLHRDGLPERVGRVVATGRNEGEHFTHAYFHDTGQLADELGAAGLADVRVYGVEGPGDGALKAVERATGRRPAPDSDLFRSALAAARLAEPHPELTVASSHLLAFGRRPDQAAAA</sequence>
<organism evidence="5">
    <name type="scientific">Streptomyces tabacisoli</name>
    <dbReference type="NCBI Taxonomy" id="3156398"/>
    <lineage>
        <taxon>Bacteria</taxon>
        <taxon>Bacillati</taxon>
        <taxon>Actinomycetota</taxon>
        <taxon>Actinomycetes</taxon>
        <taxon>Kitasatosporales</taxon>
        <taxon>Streptomycetaceae</taxon>
        <taxon>Streptomyces</taxon>
    </lineage>
</organism>
<keyword evidence="2" id="KW-0808">Transferase</keyword>
<dbReference type="CDD" id="cd02440">
    <property type="entry name" value="AdoMet_MTases"/>
    <property type="match status" value="1"/>
</dbReference>
<name>A0AAU8IY66_9ACTN</name>
<dbReference type="AlphaFoldDB" id="A0AAU8IY66"/>
<reference evidence="5" key="1">
    <citation type="submission" date="2024-06" db="EMBL/GenBank/DDBJ databases">
        <title>Streptomyces sp. strain HUAS MG91 genome sequences.</title>
        <authorList>
            <person name="Mo P."/>
        </authorList>
    </citation>
    <scope>NUCLEOTIDE SEQUENCE</scope>
    <source>
        <strain evidence="5">HUAS MG91</strain>
    </source>
</reference>
<keyword evidence="1 5" id="KW-0489">Methyltransferase</keyword>
<dbReference type="GO" id="GO:0032259">
    <property type="term" value="P:methylation"/>
    <property type="evidence" value="ECO:0007669"/>
    <property type="project" value="UniProtKB-KW"/>
</dbReference>
<dbReference type="EMBL" id="CP159534">
    <property type="protein sequence ID" value="XCJ73140.1"/>
    <property type="molecule type" value="Genomic_DNA"/>
</dbReference>
<evidence type="ECO:0000259" key="4">
    <source>
        <dbReference type="Pfam" id="PF13649"/>
    </source>
</evidence>
<dbReference type="Gene3D" id="3.40.50.150">
    <property type="entry name" value="Vaccinia Virus protein VP39"/>
    <property type="match status" value="1"/>
</dbReference>
<keyword evidence="3" id="KW-0949">S-adenosyl-L-methionine</keyword>
<dbReference type="PANTHER" id="PTHR43464:SF19">
    <property type="entry name" value="UBIQUINONE BIOSYNTHESIS O-METHYLTRANSFERASE, MITOCHONDRIAL"/>
    <property type="match status" value="1"/>
</dbReference>
<dbReference type="RefSeq" id="WP_353944642.1">
    <property type="nucleotide sequence ID" value="NZ_CP159534.1"/>
</dbReference>
<accession>A0AAU8IY66</accession>
<protein>
    <submittedName>
        <fullName evidence="5">Methyltransferase domain-containing protein</fullName>
    </submittedName>
</protein>
<dbReference type="Pfam" id="PF13649">
    <property type="entry name" value="Methyltransf_25"/>
    <property type="match status" value="1"/>
</dbReference>
<dbReference type="InterPro" id="IPR041698">
    <property type="entry name" value="Methyltransf_25"/>
</dbReference>
<evidence type="ECO:0000256" key="1">
    <source>
        <dbReference type="ARBA" id="ARBA00022603"/>
    </source>
</evidence>
<dbReference type="PANTHER" id="PTHR43464">
    <property type="entry name" value="METHYLTRANSFERASE"/>
    <property type="match status" value="1"/>
</dbReference>
<evidence type="ECO:0000313" key="5">
    <source>
        <dbReference type="EMBL" id="XCJ73140.1"/>
    </source>
</evidence>
<feature type="domain" description="Methyltransferase" evidence="4">
    <location>
        <begin position="52"/>
        <end position="143"/>
    </location>
</feature>
<dbReference type="GO" id="GO:0008168">
    <property type="term" value="F:methyltransferase activity"/>
    <property type="evidence" value="ECO:0007669"/>
    <property type="project" value="UniProtKB-KW"/>
</dbReference>
<dbReference type="InterPro" id="IPR029063">
    <property type="entry name" value="SAM-dependent_MTases_sf"/>
</dbReference>
<evidence type="ECO:0000256" key="2">
    <source>
        <dbReference type="ARBA" id="ARBA00022679"/>
    </source>
</evidence>
<dbReference type="KEGG" id="stac:ABII15_25645"/>
<evidence type="ECO:0000256" key="3">
    <source>
        <dbReference type="ARBA" id="ARBA00022691"/>
    </source>
</evidence>
<dbReference type="SUPFAM" id="SSF53335">
    <property type="entry name" value="S-adenosyl-L-methionine-dependent methyltransferases"/>
    <property type="match status" value="1"/>
</dbReference>
<proteinExistence type="predicted"/>